<feature type="disulfide bond" evidence="11">
    <location>
        <begin position="171"/>
        <end position="327"/>
    </location>
</feature>
<evidence type="ECO:0000256" key="12">
    <source>
        <dbReference type="SAM" id="SignalP"/>
    </source>
</evidence>
<keyword evidence="10" id="KW-0325">Glycoprotein</keyword>
<evidence type="ECO:0000313" key="13">
    <source>
        <dbReference type="EMBL" id="KAL3752336.1"/>
    </source>
</evidence>
<evidence type="ECO:0000256" key="4">
    <source>
        <dbReference type="ARBA" id="ARBA00022679"/>
    </source>
</evidence>
<organism evidence="13 14">
    <name type="scientific">Eucalyptus globulus</name>
    <name type="common">Tasmanian blue gum</name>
    <dbReference type="NCBI Taxonomy" id="34317"/>
    <lineage>
        <taxon>Eukaryota</taxon>
        <taxon>Viridiplantae</taxon>
        <taxon>Streptophyta</taxon>
        <taxon>Embryophyta</taxon>
        <taxon>Tracheophyta</taxon>
        <taxon>Spermatophyta</taxon>
        <taxon>Magnoliopsida</taxon>
        <taxon>eudicotyledons</taxon>
        <taxon>Gunneridae</taxon>
        <taxon>Pentapetalae</taxon>
        <taxon>rosids</taxon>
        <taxon>malvids</taxon>
        <taxon>Myrtales</taxon>
        <taxon>Myrtaceae</taxon>
        <taxon>Myrtoideae</taxon>
        <taxon>Eucalypteae</taxon>
        <taxon>Eucalyptus</taxon>
    </lineage>
</organism>
<keyword evidence="14" id="KW-1185">Reference proteome</keyword>
<keyword evidence="8" id="KW-0333">Golgi apparatus</keyword>
<name>A0ABD3LPX1_EUCGL</name>
<keyword evidence="7" id="KW-1133">Transmembrane helix</keyword>
<keyword evidence="5" id="KW-0812">Transmembrane</keyword>
<comment type="caution">
    <text evidence="13">The sequence shown here is derived from an EMBL/GenBank/DDBJ whole genome shotgun (WGS) entry which is preliminary data.</text>
</comment>
<dbReference type="Gene3D" id="3.90.1480.20">
    <property type="entry name" value="Glycosyl transferase family 29"/>
    <property type="match status" value="1"/>
</dbReference>
<gene>
    <name evidence="13" type="ORF">ACJRO7_013053</name>
</gene>
<reference evidence="13 14" key="1">
    <citation type="submission" date="2024-11" db="EMBL/GenBank/DDBJ databases">
        <title>Chromosome-level genome assembly of Eucalyptus globulus Labill. provides insights into its genome evolution.</title>
        <authorList>
            <person name="Li X."/>
        </authorList>
    </citation>
    <scope>NUCLEOTIDE SEQUENCE [LARGE SCALE GENOMIC DNA]</scope>
    <source>
        <strain evidence="13">CL2024</strain>
        <tissue evidence="13">Fresh tender leaves</tissue>
    </source>
</reference>
<dbReference type="Proteomes" id="UP001634007">
    <property type="component" value="Unassembled WGS sequence"/>
</dbReference>
<evidence type="ECO:0000256" key="9">
    <source>
        <dbReference type="ARBA" id="ARBA00023136"/>
    </source>
</evidence>
<evidence type="ECO:0000256" key="11">
    <source>
        <dbReference type="PIRSR" id="PIRSR005557-2"/>
    </source>
</evidence>
<keyword evidence="3" id="KW-0328">Glycosyltransferase</keyword>
<dbReference type="InterPro" id="IPR038578">
    <property type="entry name" value="GT29-like_sf"/>
</dbReference>
<dbReference type="PANTHER" id="PTHR46779:SF1">
    <property type="entry name" value="BETA-1,6-GALACTOSYLTRANSFERASE GALT29A"/>
    <property type="match status" value="1"/>
</dbReference>
<dbReference type="GO" id="GO:0016757">
    <property type="term" value="F:glycosyltransferase activity"/>
    <property type="evidence" value="ECO:0007669"/>
    <property type="project" value="UniProtKB-KW"/>
</dbReference>
<feature type="chain" id="PRO_5044892920" evidence="12">
    <location>
        <begin position="24"/>
        <end position="391"/>
    </location>
</feature>
<keyword evidence="6" id="KW-0735">Signal-anchor</keyword>
<evidence type="ECO:0000256" key="7">
    <source>
        <dbReference type="ARBA" id="ARBA00022989"/>
    </source>
</evidence>
<keyword evidence="9" id="KW-0472">Membrane</keyword>
<comment type="similarity">
    <text evidence="2">Belongs to the glycosyltransferase 29 family.</text>
</comment>
<evidence type="ECO:0000313" key="14">
    <source>
        <dbReference type="Proteomes" id="UP001634007"/>
    </source>
</evidence>
<dbReference type="AlphaFoldDB" id="A0ABD3LPX1"/>
<protein>
    <submittedName>
        <fullName evidence="13">Uncharacterized protein</fullName>
    </submittedName>
</protein>
<evidence type="ECO:0000256" key="2">
    <source>
        <dbReference type="ARBA" id="ARBA00006003"/>
    </source>
</evidence>
<evidence type="ECO:0000256" key="6">
    <source>
        <dbReference type="ARBA" id="ARBA00022968"/>
    </source>
</evidence>
<comment type="subcellular location">
    <subcellularLocation>
        <location evidence="1">Golgi apparatus membrane</location>
        <topology evidence="1">Single-pass type II membrane protein</topology>
    </subcellularLocation>
</comment>
<dbReference type="GO" id="GO:0000139">
    <property type="term" value="C:Golgi membrane"/>
    <property type="evidence" value="ECO:0007669"/>
    <property type="project" value="UniProtKB-SubCell"/>
</dbReference>
<dbReference type="Pfam" id="PF00777">
    <property type="entry name" value="Glyco_transf_29"/>
    <property type="match status" value="1"/>
</dbReference>
<evidence type="ECO:0000256" key="5">
    <source>
        <dbReference type="ARBA" id="ARBA00022692"/>
    </source>
</evidence>
<keyword evidence="12" id="KW-0732">Signal</keyword>
<evidence type="ECO:0000256" key="8">
    <source>
        <dbReference type="ARBA" id="ARBA00023034"/>
    </source>
</evidence>
<accession>A0ABD3LPX1</accession>
<dbReference type="EMBL" id="JBJKBG010000002">
    <property type="protein sequence ID" value="KAL3752336.1"/>
    <property type="molecule type" value="Genomic_DNA"/>
</dbReference>
<proteinExistence type="inferred from homology"/>
<feature type="signal peptide" evidence="12">
    <location>
        <begin position="1"/>
        <end position="23"/>
    </location>
</feature>
<evidence type="ECO:0000256" key="3">
    <source>
        <dbReference type="ARBA" id="ARBA00022676"/>
    </source>
</evidence>
<sequence>MMKRRARHLFSILLLALLAVALAFRAVLRRGFVGPFELERYGLAAARRPPAPVFNSSLIRYAEIDGADEKFRRETQQLLDGKFLGHPQFRRFAARRRFTNFEPNGRINMVVQLSLAPRYQRYVQDFRRNLQDWSRKKRFEPDVMNDLIRLVKHPLDRHGGLVVSDRRYASCAVVGNSGILLQSENGELIDSHEAVIRLNNAKIKGFERNVGSKTTISFVNSNILHLCARRERCFCHPYGVDVPIVMYICQPVHLLDCTMCNSSHKAPLIVTDPSFDMLCARIVKYYSVRRFANETGKPLEAWDASHDKVFFHYSSGMQAIMLALGICDRVSVFGFGKSESAKHHYYTNQKGELTLHDYRAEYELYRDLVERPQAIPFISDKFKFPPVTIYQ</sequence>
<dbReference type="CDD" id="cd19952">
    <property type="entry name" value="GT29"/>
    <property type="match status" value="1"/>
</dbReference>
<dbReference type="PANTHER" id="PTHR46779">
    <property type="entry name" value="BETA-1,6-GALACTOSYLTRANSFERASE GALT29A"/>
    <property type="match status" value="1"/>
</dbReference>
<evidence type="ECO:0000256" key="10">
    <source>
        <dbReference type="ARBA" id="ARBA00023180"/>
    </source>
</evidence>
<keyword evidence="4" id="KW-0808">Transferase</keyword>
<dbReference type="InterPro" id="IPR001675">
    <property type="entry name" value="Glyco_trans_29"/>
</dbReference>
<evidence type="ECO:0000256" key="1">
    <source>
        <dbReference type="ARBA" id="ARBA00004323"/>
    </source>
</evidence>